<dbReference type="InterPro" id="IPR042099">
    <property type="entry name" value="ANL_N_sf"/>
</dbReference>
<dbReference type="InterPro" id="IPR045851">
    <property type="entry name" value="AMP-bd_C_sf"/>
</dbReference>
<dbReference type="Gene3D" id="3.30.300.30">
    <property type="match status" value="1"/>
</dbReference>
<evidence type="ECO:0000259" key="1">
    <source>
        <dbReference type="Pfam" id="PF00501"/>
    </source>
</evidence>
<feature type="domain" description="AMP-dependent synthetase/ligase" evidence="1">
    <location>
        <begin position="25"/>
        <end position="378"/>
    </location>
</feature>
<dbReference type="PANTHER" id="PTHR43201:SF32">
    <property type="entry name" value="2-SUCCINYLBENZOATE--COA LIGASE, CHLOROPLASTIC_PEROXISOMAL"/>
    <property type="match status" value="1"/>
</dbReference>
<gene>
    <name evidence="2" type="primary">aas</name>
    <name evidence="2" type="ORF">DSM104635_01998</name>
</gene>
<sequence length="522" mass="56870">MAHRPFELARTRVTLFEALLRARDQRGGKYPILEDHERKVLSYDDLVRAAFALGGKLDLQIKKNETAGVMLPTGAGAVVTFFALHAIGRTPAMLNFTAGAMNLKSACEAANVKKILTSRLFVKKAGLEELAAELSKFATLIYLEDIRKSIDFGDKLIALTKGSFPRVFAAKGSPDDTAVILFTSGSYGTPKGAVLSHANLVSNVEQGYAHVPFEPDWSFFSPLPMFHCFGLLGGVLLPLFTGHKTFLFPSPLAVKEIPKLIKDTGANVFFATDTFAQQYARNADDEDMKGIRLMVLGAERVRPETREMYQKRFGVELLEGYGATEASPLISVNVPARNRHGTVGQFVPDLEWKLEPVPGIEGGQKLYVRGPNVMRGYLDPTKPFGIDLLPQGWHDTGDVVDVDAEGYIRILGRVKRFAKVGGEMVSLNAVESYAQQVWPGATHAAIAMPDSRKGERIMLFTSQQDAESSAFTAWCRANGVADIAVPKKIVPVEEIPLLGTGKTDYVALGRLAADLVAQAEAA</sequence>
<dbReference type="PANTHER" id="PTHR43201">
    <property type="entry name" value="ACYL-COA SYNTHETASE"/>
    <property type="match status" value="1"/>
</dbReference>
<dbReference type="GO" id="GO:0006631">
    <property type="term" value="P:fatty acid metabolic process"/>
    <property type="evidence" value="ECO:0007669"/>
    <property type="project" value="TreeGrafter"/>
</dbReference>
<proteinExistence type="predicted"/>
<dbReference type="EMBL" id="CP047045">
    <property type="protein sequence ID" value="QGZ95154.1"/>
    <property type="molecule type" value="Genomic_DNA"/>
</dbReference>
<organism evidence="2 3">
    <name type="scientific">Terricaulis silvestris</name>
    <dbReference type="NCBI Taxonomy" id="2686094"/>
    <lineage>
        <taxon>Bacteria</taxon>
        <taxon>Pseudomonadati</taxon>
        <taxon>Pseudomonadota</taxon>
        <taxon>Alphaproteobacteria</taxon>
        <taxon>Caulobacterales</taxon>
        <taxon>Caulobacteraceae</taxon>
        <taxon>Terricaulis</taxon>
    </lineage>
</organism>
<protein>
    <submittedName>
        <fullName evidence="2">Bifunctional protein aas</fullName>
    </submittedName>
</protein>
<dbReference type="Proteomes" id="UP000431269">
    <property type="component" value="Chromosome"/>
</dbReference>
<dbReference type="RefSeq" id="WP_158766039.1">
    <property type="nucleotide sequence ID" value="NZ_CP047045.1"/>
</dbReference>
<dbReference type="Pfam" id="PF00501">
    <property type="entry name" value="AMP-binding"/>
    <property type="match status" value="1"/>
</dbReference>
<dbReference type="AlphaFoldDB" id="A0A6I6MR66"/>
<keyword evidence="3" id="KW-1185">Reference proteome</keyword>
<dbReference type="Gene3D" id="3.40.50.12780">
    <property type="entry name" value="N-terminal domain of ligase-like"/>
    <property type="match status" value="1"/>
</dbReference>
<dbReference type="GO" id="GO:0031956">
    <property type="term" value="F:medium-chain fatty acid-CoA ligase activity"/>
    <property type="evidence" value="ECO:0007669"/>
    <property type="project" value="TreeGrafter"/>
</dbReference>
<dbReference type="SUPFAM" id="SSF56801">
    <property type="entry name" value="Acetyl-CoA synthetase-like"/>
    <property type="match status" value="1"/>
</dbReference>
<name>A0A6I6MR66_9CAUL</name>
<reference evidence="3" key="1">
    <citation type="submission" date="2019-12" db="EMBL/GenBank/DDBJ databases">
        <title>Complete genome of Terracaulis silvestris 0127_4.</title>
        <authorList>
            <person name="Vieira S."/>
            <person name="Riedel T."/>
            <person name="Sproer C."/>
            <person name="Pascual J."/>
            <person name="Boedeker C."/>
            <person name="Overmann J."/>
        </authorList>
    </citation>
    <scope>NUCLEOTIDE SEQUENCE [LARGE SCALE GENOMIC DNA]</scope>
    <source>
        <strain evidence="3">0127_4</strain>
    </source>
</reference>
<dbReference type="InterPro" id="IPR000873">
    <property type="entry name" value="AMP-dep_synth/lig_dom"/>
</dbReference>
<evidence type="ECO:0000313" key="2">
    <source>
        <dbReference type="EMBL" id="QGZ95154.1"/>
    </source>
</evidence>
<accession>A0A6I6MR66</accession>
<dbReference type="KEGG" id="tsv:DSM104635_01998"/>
<evidence type="ECO:0000313" key="3">
    <source>
        <dbReference type="Proteomes" id="UP000431269"/>
    </source>
</evidence>